<dbReference type="Gene3D" id="1.10.10.10">
    <property type="entry name" value="Winged helix-like DNA-binding domain superfamily/Winged helix DNA-binding domain"/>
    <property type="match status" value="1"/>
</dbReference>
<dbReference type="Pfam" id="PF08100">
    <property type="entry name" value="Dimerisation"/>
    <property type="match status" value="1"/>
</dbReference>
<dbReference type="InterPro" id="IPR029063">
    <property type="entry name" value="SAM-dependent_MTases_sf"/>
</dbReference>
<dbReference type="SUPFAM" id="SSF53335">
    <property type="entry name" value="S-adenosyl-L-methionine-dependent methyltransferases"/>
    <property type="match status" value="1"/>
</dbReference>
<dbReference type="EMBL" id="JBBWWQ010000001">
    <property type="protein sequence ID" value="KAK8956800.1"/>
    <property type="molecule type" value="Genomic_DNA"/>
</dbReference>
<evidence type="ECO:0000259" key="4">
    <source>
        <dbReference type="Pfam" id="PF00891"/>
    </source>
</evidence>
<dbReference type="AlphaFoldDB" id="A0AAP0C2I6"/>
<dbReference type="Gene3D" id="3.40.50.150">
    <property type="entry name" value="Vaccinia Virus protein VP39"/>
    <property type="match status" value="1"/>
</dbReference>
<evidence type="ECO:0000256" key="3">
    <source>
        <dbReference type="ARBA" id="ARBA00022691"/>
    </source>
</evidence>
<dbReference type="InterPro" id="IPR016461">
    <property type="entry name" value="COMT-like"/>
</dbReference>
<protein>
    <submittedName>
        <fullName evidence="6">Caffeic acid 3-O-methyltransferase</fullName>
    </submittedName>
</protein>
<reference evidence="6 7" key="1">
    <citation type="journal article" date="2022" name="Nat. Plants">
        <title>Genomes of leafy and leafless Platanthera orchids illuminate the evolution of mycoheterotrophy.</title>
        <authorList>
            <person name="Li M.H."/>
            <person name="Liu K.W."/>
            <person name="Li Z."/>
            <person name="Lu H.C."/>
            <person name="Ye Q.L."/>
            <person name="Zhang D."/>
            <person name="Wang J.Y."/>
            <person name="Li Y.F."/>
            <person name="Zhong Z.M."/>
            <person name="Liu X."/>
            <person name="Yu X."/>
            <person name="Liu D.K."/>
            <person name="Tu X.D."/>
            <person name="Liu B."/>
            <person name="Hao Y."/>
            <person name="Liao X.Y."/>
            <person name="Jiang Y.T."/>
            <person name="Sun W.H."/>
            <person name="Chen J."/>
            <person name="Chen Y.Q."/>
            <person name="Ai Y."/>
            <person name="Zhai J.W."/>
            <person name="Wu S.S."/>
            <person name="Zhou Z."/>
            <person name="Hsiao Y.Y."/>
            <person name="Wu W.L."/>
            <person name="Chen Y.Y."/>
            <person name="Lin Y.F."/>
            <person name="Hsu J.L."/>
            <person name="Li C.Y."/>
            <person name="Wang Z.W."/>
            <person name="Zhao X."/>
            <person name="Zhong W.Y."/>
            <person name="Ma X.K."/>
            <person name="Ma L."/>
            <person name="Huang J."/>
            <person name="Chen G.Z."/>
            <person name="Huang M.Z."/>
            <person name="Huang L."/>
            <person name="Peng D.H."/>
            <person name="Luo Y.B."/>
            <person name="Zou S.Q."/>
            <person name="Chen S.P."/>
            <person name="Lan S."/>
            <person name="Tsai W.C."/>
            <person name="Van de Peer Y."/>
            <person name="Liu Z.J."/>
        </authorList>
    </citation>
    <scope>NUCLEOTIDE SEQUENCE [LARGE SCALE GENOMIC DNA]</scope>
    <source>
        <strain evidence="6">Lor287</strain>
    </source>
</reference>
<gene>
    <name evidence="6" type="primary">COMT</name>
    <name evidence="6" type="ORF">KSP39_PZI000626</name>
</gene>
<dbReference type="GO" id="GO:0008171">
    <property type="term" value="F:O-methyltransferase activity"/>
    <property type="evidence" value="ECO:0007669"/>
    <property type="project" value="InterPro"/>
</dbReference>
<evidence type="ECO:0000256" key="2">
    <source>
        <dbReference type="ARBA" id="ARBA00022679"/>
    </source>
</evidence>
<sequence length="370" mass="39981">MAGTGGEAGRGDIKKQARLAMMELSNMLSVPMALNAVVRLNVPEAIWQSGSNSPLTAGEILARLRPPPPVSASPFNLQRLLRLLVSHGVFTEHLSSGDRRYSLTEIGRTLVADNDDSNGGVSYAPYVLQHHQDALVRAWPLLHEAVLDPDGLEPFSRANGGVPAYAFYGGDDAANDLMRRAMWGVSVPFMEDFLNEYGVSGGFEGVETIVDVGGSSGACLHMIMRRLPGVKAGINFDLPDVVAGAPAFPGVTHVGGDMFKSIPNGNAVFMKWVLTTWTDEECELILRNCHAALPAGGKVIACEPVVPEETDSSRRTRALLEGDVFVMTIYSSQGKERTEGEFQRLGAAAGFPGFRALYLDHFYTVLEFQK</sequence>
<dbReference type="PROSITE" id="PS51683">
    <property type="entry name" value="SAM_OMT_II"/>
    <property type="match status" value="1"/>
</dbReference>
<evidence type="ECO:0000259" key="5">
    <source>
        <dbReference type="Pfam" id="PF08100"/>
    </source>
</evidence>
<evidence type="ECO:0000256" key="1">
    <source>
        <dbReference type="ARBA" id="ARBA00022603"/>
    </source>
</evidence>
<evidence type="ECO:0000313" key="7">
    <source>
        <dbReference type="Proteomes" id="UP001418222"/>
    </source>
</evidence>
<keyword evidence="1" id="KW-0489">Methyltransferase</keyword>
<feature type="domain" description="O-methyltransferase C-terminal" evidence="4">
    <location>
        <begin position="139"/>
        <end position="351"/>
    </location>
</feature>
<accession>A0AAP0C2I6</accession>
<dbReference type="InterPro" id="IPR036388">
    <property type="entry name" value="WH-like_DNA-bd_sf"/>
</dbReference>
<dbReference type="Pfam" id="PF00891">
    <property type="entry name" value="Methyltransf_2"/>
    <property type="match status" value="1"/>
</dbReference>
<keyword evidence="7" id="KW-1185">Reference proteome</keyword>
<comment type="caution">
    <text evidence="6">The sequence shown here is derived from an EMBL/GenBank/DDBJ whole genome shotgun (WGS) entry which is preliminary data.</text>
</comment>
<dbReference type="InterPro" id="IPR001077">
    <property type="entry name" value="COMT_C"/>
</dbReference>
<feature type="domain" description="O-methyltransferase dimerisation" evidence="5">
    <location>
        <begin position="22"/>
        <end position="112"/>
    </location>
</feature>
<dbReference type="GO" id="GO:0032259">
    <property type="term" value="P:methylation"/>
    <property type="evidence" value="ECO:0007669"/>
    <property type="project" value="UniProtKB-KW"/>
</dbReference>
<keyword evidence="3" id="KW-0949">S-adenosyl-L-methionine</keyword>
<dbReference type="PIRSF" id="PIRSF005739">
    <property type="entry name" value="O-mtase"/>
    <property type="match status" value="1"/>
</dbReference>
<keyword evidence="2" id="KW-0808">Transferase</keyword>
<dbReference type="GO" id="GO:0046983">
    <property type="term" value="F:protein dimerization activity"/>
    <property type="evidence" value="ECO:0007669"/>
    <property type="project" value="InterPro"/>
</dbReference>
<dbReference type="InterPro" id="IPR036390">
    <property type="entry name" value="WH_DNA-bd_sf"/>
</dbReference>
<dbReference type="PANTHER" id="PTHR11746">
    <property type="entry name" value="O-METHYLTRANSFERASE"/>
    <property type="match status" value="1"/>
</dbReference>
<dbReference type="InterPro" id="IPR012967">
    <property type="entry name" value="COMT_dimerisation"/>
</dbReference>
<dbReference type="Proteomes" id="UP001418222">
    <property type="component" value="Unassembled WGS sequence"/>
</dbReference>
<dbReference type="SUPFAM" id="SSF46785">
    <property type="entry name" value="Winged helix' DNA-binding domain"/>
    <property type="match status" value="1"/>
</dbReference>
<proteinExistence type="predicted"/>
<evidence type="ECO:0000313" key="6">
    <source>
        <dbReference type="EMBL" id="KAK8956800.1"/>
    </source>
</evidence>
<name>A0AAP0C2I6_9ASPA</name>
<organism evidence="6 7">
    <name type="scientific">Platanthera zijinensis</name>
    <dbReference type="NCBI Taxonomy" id="2320716"/>
    <lineage>
        <taxon>Eukaryota</taxon>
        <taxon>Viridiplantae</taxon>
        <taxon>Streptophyta</taxon>
        <taxon>Embryophyta</taxon>
        <taxon>Tracheophyta</taxon>
        <taxon>Spermatophyta</taxon>
        <taxon>Magnoliopsida</taxon>
        <taxon>Liliopsida</taxon>
        <taxon>Asparagales</taxon>
        <taxon>Orchidaceae</taxon>
        <taxon>Orchidoideae</taxon>
        <taxon>Orchideae</taxon>
        <taxon>Orchidinae</taxon>
        <taxon>Platanthera</taxon>
    </lineage>
</organism>